<comment type="caution">
    <text evidence="2">The sequence shown here is derived from an EMBL/GenBank/DDBJ whole genome shotgun (WGS) entry which is preliminary data.</text>
</comment>
<accession>A0ABW2H7C5</accession>
<feature type="transmembrane region" description="Helical" evidence="1">
    <location>
        <begin position="49"/>
        <end position="67"/>
    </location>
</feature>
<evidence type="ECO:0000313" key="3">
    <source>
        <dbReference type="Proteomes" id="UP001596392"/>
    </source>
</evidence>
<protein>
    <submittedName>
        <fullName evidence="2">Uncharacterized protein</fullName>
    </submittedName>
</protein>
<dbReference type="EMBL" id="JBHTAC010000089">
    <property type="protein sequence ID" value="MFC7248190.1"/>
    <property type="molecule type" value="Genomic_DNA"/>
</dbReference>
<gene>
    <name evidence="2" type="ORF">ACFQO7_37505</name>
</gene>
<dbReference type="InterPro" id="IPR045428">
    <property type="entry name" value="EACC1"/>
</dbReference>
<evidence type="ECO:0000256" key="1">
    <source>
        <dbReference type="SAM" id="Phobius"/>
    </source>
</evidence>
<sequence>MQIEMGVDGDGDVVAQLNAWLASRPDLAGMDVRRARATVVPGQLGAVEVLAFLATEVTLPLVLNAVYDFFRSRRRSRPAERARVTVTWTDHPDGTRTTMLDLDGPADAVVEAAHAALEGPAAGA</sequence>
<keyword evidence="1" id="KW-0812">Transmembrane</keyword>
<keyword evidence="3" id="KW-1185">Reference proteome</keyword>
<name>A0ABW2H7C5_9ACTN</name>
<evidence type="ECO:0000313" key="2">
    <source>
        <dbReference type="EMBL" id="MFC7248190.1"/>
    </source>
</evidence>
<organism evidence="2 3">
    <name type="scientific">Catellatospora aurea</name>
    <dbReference type="NCBI Taxonomy" id="1337874"/>
    <lineage>
        <taxon>Bacteria</taxon>
        <taxon>Bacillati</taxon>
        <taxon>Actinomycetota</taxon>
        <taxon>Actinomycetes</taxon>
        <taxon>Micromonosporales</taxon>
        <taxon>Micromonosporaceae</taxon>
        <taxon>Catellatospora</taxon>
    </lineage>
</organism>
<keyword evidence="1" id="KW-0472">Membrane</keyword>
<dbReference type="Pfam" id="PF19953">
    <property type="entry name" value="EACC1"/>
    <property type="match status" value="1"/>
</dbReference>
<dbReference type="RefSeq" id="WP_376810853.1">
    <property type="nucleotide sequence ID" value="NZ_JBHTAC010000089.1"/>
</dbReference>
<dbReference type="Proteomes" id="UP001596392">
    <property type="component" value="Unassembled WGS sequence"/>
</dbReference>
<keyword evidence="1" id="KW-1133">Transmembrane helix</keyword>
<reference evidence="3" key="1">
    <citation type="journal article" date="2019" name="Int. J. Syst. Evol. Microbiol.">
        <title>The Global Catalogue of Microorganisms (GCM) 10K type strain sequencing project: providing services to taxonomists for standard genome sequencing and annotation.</title>
        <authorList>
            <consortium name="The Broad Institute Genomics Platform"/>
            <consortium name="The Broad Institute Genome Sequencing Center for Infectious Disease"/>
            <person name="Wu L."/>
            <person name="Ma J."/>
        </authorList>
    </citation>
    <scope>NUCLEOTIDE SEQUENCE [LARGE SCALE GENOMIC DNA]</scope>
    <source>
        <strain evidence="3">CGMCC 1.9106</strain>
    </source>
</reference>
<proteinExistence type="predicted"/>